<feature type="region of interest" description="Disordered" evidence="1">
    <location>
        <begin position="27"/>
        <end position="52"/>
    </location>
</feature>
<evidence type="ECO:0000313" key="4">
    <source>
        <dbReference type="Proteomes" id="UP001589608"/>
    </source>
</evidence>
<dbReference type="EMBL" id="JBHMCA010000090">
    <property type="protein sequence ID" value="MFB9451632.1"/>
    <property type="molecule type" value="Genomic_DNA"/>
</dbReference>
<keyword evidence="2" id="KW-0732">Signal</keyword>
<proteinExistence type="predicted"/>
<accession>A0ABV5MRY1</accession>
<feature type="chain" id="PRO_5046790533" evidence="2">
    <location>
        <begin position="28"/>
        <end position="52"/>
    </location>
</feature>
<name>A0ABV5MRY1_9ACTN</name>
<evidence type="ECO:0000256" key="1">
    <source>
        <dbReference type="SAM" id="MobiDB-lite"/>
    </source>
</evidence>
<gene>
    <name evidence="3" type="ORF">ACFFTR_51965</name>
</gene>
<evidence type="ECO:0000256" key="2">
    <source>
        <dbReference type="SAM" id="SignalP"/>
    </source>
</evidence>
<protein>
    <submittedName>
        <fullName evidence="3">Uncharacterized protein</fullName>
    </submittedName>
</protein>
<reference evidence="3 4" key="1">
    <citation type="submission" date="2024-09" db="EMBL/GenBank/DDBJ databases">
        <authorList>
            <person name="Sun Q."/>
            <person name="Mori K."/>
        </authorList>
    </citation>
    <scope>NUCLEOTIDE SEQUENCE [LARGE SCALE GENOMIC DNA]</scope>
    <source>
        <strain evidence="3 4">JCM 3307</strain>
    </source>
</reference>
<dbReference type="Proteomes" id="UP001589608">
    <property type="component" value="Unassembled WGS sequence"/>
</dbReference>
<evidence type="ECO:0000313" key="3">
    <source>
        <dbReference type="EMBL" id="MFB9451632.1"/>
    </source>
</evidence>
<organism evidence="3 4">
    <name type="scientific">Dactylosporangium vinaceum</name>
    <dbReference type="NCBI Taxonomy" id="53362"/>
    <lineage>
        <taxon>Bacteria</taxon>
        <taxon>Bacillati</taxon>
        <taxon>Actinomycetota</taxon>
        <taxon>Actinomycetes</taxon>
        <taxon>Micromonosporales</taxon>
        <taxon>Micromonosporaceae</taxon>
        <taxon>Dactylosporangium</taxon>
    </lineage>
</organism>
<feature type="signal peptide" evidence="2">
    <location>
        <begin position="1"/>
        <end position="27"/>
    </location>
</feature>
<dbReference type="RefSeq" id="WP_223104144.1">
    <property type="nucleotide sequence ID" value="NZ_CP061913.1"/>
</dbReference>
<comment type="caution">
    <text evidence="3">The sequence shown here is derived from an EMBL/GenBank/DDBJ whole genome shotgun (WGS) entry which is preliminary data.</text>
</comment>
<keyword evidence="4" id="KW-1185">Reference proteome</keyword>
<sequence length="52" mass="5111">MGIVRPLTAAAAAVAAFLALLPAPAAAAGTGGGALQSTGCRYRSPACRWPTR</sequence>